<name>A0A482VA97_ASBVE</name>
<keyword evidence="1" id="KW-0812">Transmembrane</keyword>
<dbReference type="PANTHER" id="PTHR21143:SF104">
    <property type="entry name" value="GUSTATORY RECEPTOR 8A-RELATED"/>
    <property type="match status" value="1"/>
</dbReference>
<feature type="transmembrane region" description="Helical" evidence="1">
    <location>
        <begin position="37"/>
        <end position="56"/>
    </location>
</feature>
<feature type="transmembrane region" description="Helical" evidence="1">
    <location>
        <begin position="311"/>
        <end position="329"/>
    </location>
</feature>
<comment type="caution">
    <text evidence="2">The sequence shown here is derived from an EMBL/GenBank/DDBJ whole genome shotgun (WGS) entry which is preliminary data.</text>
</comment>
<evidence type="ECO:0000256" key="1">
    <source>
        <dbReference type="SAM" id="Phobius"/>
    </source>
</evidence>
<dbReference type="GO" id="GO:0007635">
    <property type="term" value="P:chemosensory behavior"/>
    <property type="evidence" value="ECO:0007669"/>
    <property type="project" value="TreeGrafter"/>
</dbReference>
<dbReference type="GO" id="GO:0030424">
    <property type="term" value="C:axon"/>
    <property type="evidence" value="ECO:0007669"/>
    <property type="project" value="TreeGrafter"/>
</dbReference>
<organism evidence="2 3">
    <name type="scientific">Asbolus verrucosus</name>
    <name type="common">Desert ironclad beetle</name>
    <dbReference type="NCBI Taxonomy" id="1661398"/>
    <lineage>
        <taxon>Eukaryota</taxon>
        <taxon>Metazoa</taxon>
        <taxon>Ecdysozoa</taxon>
        <taxon>Arthropoda</taxon>
        <taxon>Hexapoda</taxon>
        <taxon>Insecta</taxon>
        <taxon>Pterygota</taxon>
        <taxon>Neoptera</taxon>
        <taxon>Endopterygota</taxon>
        <taxon>Coleoptera</taxon>
        <taxon>Polyphaga</taxon>
        <taxon>Cucujiformia</taxon>
        <taxon>Tenebrionidae</taxon>
        <taxon>Pimeliinae</taxon>
        <taxon>Asbolus</taxon>
    </lineage>
</organism>
<dbReference type="OrthoDB" id="6711906at2759"/>
<dbReference type="PANTHER" id="PTHR21143">
    <property type="entry name" value="INVERTEBRATE GUSTATORY RECEPTOR"/>
    <property type="match status" value="1"/>
</dbReference>
<protein>
    <submittedName>
        <fullName evidence="2">7tm 7 domain containing protein</fullName>
    </submittedName>
</protein>
<dbReference type="GO" id="GO:0008049">
    <property type="term" value="P:male courtship behavior"/>
    <property type="evidence" value="ECO:0007669"/>
    <property type="project" value="TreeGrafter"/>
</dbReference>
<feature type="transmembrane region" description="Helical" evidence="1">
    <location>
        <begin position="241"/>
        <end position="263"/>
    </location>
</feature>
<evidence type="ECO:0000313" key="2">
    <source>
        <dbReference type="EMBL" id="RZB40164.1"/>
    </source>
</evidence>
<proteinExistence type="predicted"/>
<accession>A0A482VA97</accession>
<dbReference type="GO" id="GO:0030425">
    <property type="term" value="C:dendrite"/>
    <property type="evidence" value="ECO:0007669"/>
    <property type="project" value="TreeGrafter"/>
</dbReference>
<feature type="transmembrane region" description="Helical" evidence="1">
    <location>
        <begin position="118"/>
        <end position="138"/>
    </location>
</feature>
<evidence type="ECO:0000313" key="3">
    <source>
        <dbReference type="Proteomes" id="UP000292052"/>
    </source>
</evidence>
<dbReference type="Proteomes" id="UP000292052">
    <property type="component" value="Unassembled WGS sequence"/>
</dbReference>
<dbReference type="EMBL" id="QDEB01121777">
    <property type="protein sequence ID" value="RZB40164.1"/>
    <property type="molecule type" value="Genomic_DNA"/>
</dbReference>
<keyword evidence="1" id="KW-0472">Membrane</keyword>
<dbReference type="AlphaFoldDB" id="A0A482VA97"/>
<reference evidence="2 3" key="1">
    <citation type="submission" date="2017-03" db="EMBL/GenBank/DDBJ databases">
        <title>Genome of the blue death feigning beetle - Asbolus verrucosus.</title>
        <authorList>
            <person name="Rider S.D."/>
        </authorList>
    </citation>
    <scope>NUCLEOTIDE SEQUENCE [LARGE SCALE GENOMIC DNA]</scope>
    <source>
        <strain evidence="2">Butters</strain>
        <tissue evidence="2">Head and leg muscle</tissue>
    </source>
</reference>
<keyword evidence="3" id="KW-1185">Reference proteome</keyword>
<dbReference type="GO" id="GO:0043025">
    <property type="term" value="C:neuronal cell body"/>
    <property type="evidence" value="ECO:0007669"/>
    <property type="project" value="TreeGrafter"/>
</dbReference>
<keyword evidence="1" id="KW-1133">Transmembrane helix</keyword>
<feature type="transmembrane region" description="Helical" evidence="1">
    <location>
        <begin position="158"/>
        <end position="176"/>
    </location>
</feature>
<sequence>MDLNLLNRLFKIGRIFALTPASINNQNPNLFQKCHQFLILFLYTGCLIVAKIIVYSPYYRRLTSVHKILLIFMNLNFYAHSFYVLIVLMVTRRSRWFKLIHNLQCVDSQFNFLQKSHWLIIVLAHVIFCIIISSRIYIYLEFCDLTFAGLNIIECFENYSLLFCAICSCVVLNLLLSRYKHQNLLLTKPRIDINEVKYNLYMLRETVNIYNDIFGWTTLLNIFDGALKCLRYIDIMVKDKNIWTSLLIQIGILATVLLSDAILKEYEKIFNVVFKMQYSSDDKQCRSVFSVVLHNRPEFTAARFFVIDRSALFAIFNGIITFLLVVLQYRST</sequence>
<gene>
    <name evidence="2" type="ORF">BDFB_010607</name>
</gene>
<feature type="transmembrane region" description="Helical" evidence="1">
    <location>
        <begin position="68"/>
        <end position="90"/>
    </location>
</feature>